<feature type="domain" description="Type I restriction modification DNA specificity" evidence="4">
    <location>
        <begin position="87"/>
        <end position="173"/>
    </location>
</feature>
<name>A0A0D6PME8_9PROT</name>
<dbReference type="InterPro" id="IPR000055">
    <property type="entry name" value="Restrct_endonuc_typeI_TRD"/>
</dbReference>
<organism evidence="5 6">
    <name type="scientific">Acidocella aminolytica 101 = DSM 11237</name>
    <dbReference type="NCBI Taxonomy" id="1120923"/>
    <lineage>
        <taxon>Bacteria</taxon>
        <taxon>Pseudomonadati</taxon>
        <taxon>Pseudomonadota</taxon>
        <taxon>Alphaproteobacteria</taxon>
        <taxon>Acetobacterales</taxon>
        <taxon>Acidocellaceae</taxon>
        <taxon>Acidocella</taxon>
    </lineage>
</organism>
<dbReference type="STRING" id="1120923.SAMN02746095_02114"/>
<comment type="similarity">
    <text evidence="1">Belongs to the type-I restriction system S methylase family.</text>
</comment>
<evidence type="ECO:0000256" key="2">
    <source>
        <dbReference type="ARBA" id="ARBA00022747"/>
    </source>
</evidence>
<evidence type="ECO:0000313" key="6">
    <source>
        <dbReference type="Proteomes" id="UP000032668"/>
    </source>
</evidence>
<dbReference type="InterPro" id="IPR044946">
    <property type="entry name" value="Restrct_endonuc_typeI_TRD_sf"/>
</dbReference>
<dbReference type="Proteomes" id="UP000032668">
    <property type="component" value="Unassembled WGS sequence"/>
</dbReference>
<accession>A0A0D6PME8</accession>
<keyword evidence="6" id="KW-1185">Reference proteome</keyword>
<keyword evidence="2" id="KW-0680">Restriction system</keyword>
<protein>
    <submittedName>
        <fullName evidence="5">Restriction modification system specificity determinant</fullName>
    </submittedName>
</protein>
<dbReference type="InterPro" id="IPR052021">
    <property type="entry name" value="Type-I_RS_S_subunit"/>
</dbReference>
<dbReference type="GO" id="GO:0009307">
    <property type="term" value="P:DNA restriction-modification system"/>
    <property type="evidence" value="ECO:0007669"/>
    <property type="project" value="UniProtKB-KW"/>
</dbReference>
<comment type="caution">
    <text evidence="5">The sequence shown here is derived from an EMBL/GenBank/DDBJ whole genome shotgun (WGS) entry which is preliminary data.</text>
</comment>
<proteinExistence type="inferred from homology"/>
<dbReference type="Pfam" id="PF01420">
    <property type="entry name" value="Methylase_S"/>
    <property type="match status" value="1"/>
</dbReference>
<reference evidence="5 6" key="1">
    <citation type="submission" date="2012-11" db="EMBL/GenBank/DDBJ databases">
        <title>Whole genome sequence of Acidocella aminolytica 101 = DSM 11237.</title>
        <authorList>
            <person name="Azuma Y."/>
            <person name="Higashiura N."/>
            <person name="Hirakawa H."/>
            <person name="Matsushita K."/>
        </authorList>
    </citation>
    <scope>NUCLEOTIDE SEQUENCE [LARGE SCALE GENOMIC DNA]</scope>
    <source>
        <strain evidence="6">101 / DSM 11237</strain>
    </source>
</reference>
<keyword evidence="3" id="KW-0238">DNA-binding</keyword>
<evidence type="ECO:0000256" key="1">
    <source>
        <dbReference type="ARBA" id="ARBA00010923"/>
    </source>
</evidence>
<dbReference type="CDD" id="cd17261">
    <property type="entry name" value="RMtype1_S_EcoKI-TRD2-CR2_like"/>
    <property type="match status" value="1"/>
</dbReference>
<evidence type="ECO:0000256" key="3">
    <source>
        <dbReference type="ARBA" id="ARBA00023125"/>
    </source>
</evidence>
<sequence length="405" mass="45128">MLQKVHPSPTIQHVPLATLVLDVTTRNPGTKPNETFTYVDLSAVDQERKAIVGARALVGSEAPSRARQVICADDVLVSTVRPNLNGVALVPEDYDGAIASTGFCVLRPNRKLLDPVFLFQWVQSPAFVADMIRKATGASYPAVSDRIVQESLIPLPPLPEQRRIAAILDQADALRVKRREALAMLDEMAQAIFVEMFGDLRENALKWPIYPVSHYVSEFQGGKSLEANGDEISAKYRVLKISAVTGMMFRPTECKPLTDDYEPPSEHFVRPGDLLFSRANTTELVGAVAYVEETPPNLVLPDKLWRFVFRKPLSVDPLFIWALFQTPAVRDEIERRATGTSGSMKNISQGKLLALPTILPPLTKQREFTKRLRELQSVKVRQSFFAIEADSFFASLQHRAFTGTL</sequence>
<dbReference type="RefSeq" id="WP_048880371.1">
    <property type="nucleotide sequence ID" value="NZ_BANC01000133.1"/>
</dbReference>
<dbReference type="Gene3D" id="3.90.220.20">
    <property type="entry name" value="DNA methylase specificity domains"/>
    <property type="match status" value="2"/>
</dbReference>
<dbReference type="SUPFAM" id="SSF116734">
    <property type="entry name" value="DNA methylase specificity domain"/>
    <property type="match status" value="2"/>
</dbReference>
<evidence type="ECO:0000313" key="5">
    <source>
        <dbReference type="EMBL" id="GAN81984.1"/>
    </source>
</evidence>
<dbReference type="PANTHER" id="PTHR30408:SF12">
    <property type="entry name" value="TYPE I RESTRICTION ENZYME MJAVIII SPECIFICITY SUBUNIT"/>
    <property type="match status" value="1"/>
</dbReference>
<dbReference type="OrthoDB" id="164285at2"/>
<dbReference type="AlphaFoldDB" id="A0A0D6PME8"/>
<dbReference type="PANTHER" id="PTHR30408">
    <property type="entry name" value="TYPE-1 RESTRICTION ENZYME ECOKI SPECIFICITY PROTEIN"/>
    <property type="match status" value="1"/>
</dbReference>
<dbReference type="GO" id="GO:0003677">
    <property type="term" value="F:DNA binding"/>
    <property type="evidence" value="ECO:0007669"/>
    <property type="project" value="UniProtKB-KW"/>
</dbReference>
<evidence type="ECO:0000259" key="4">
    <source>
        <dbReference type="Pfam" id="PF01420"/>
    </source>
</evidence>
<gene>
    <name evidence="5" type="ORF">Aam_135_004</name>
</gene>
<dbReference type="EMBL" id="BANC01000133">
    <property type="protein sequence ID" value="GAN81984.1"/>
    <property type="molecule type" value="Genomic_DNA"/>
</dbReference>